<dbReference type="EMBL" id="CAJPDS010000013">
    <property type="protein sequence ID" value="CAF9913925.1"/>
    <property type="molecule type" value="Genomic_DNA"/>
</dbReference>
<evidence type="ECO:0008006" key="4">
    <source>
        <dbReference type="Google" id="ProtNLM"/>
    </source>
</evidence>
<dbReference type="Pfam" id="PF11709">
    <property type="entry name" value="Mit_ribos_Mrp51"/>
    <property type="match status" value="1"/>
</dbReference>
<dbReference type="GO" id="GO:0070124">
    <property type="term" value="P:mitochondrial translational initiation"/>
    <property type="evidence" value="ECO:0007669"/>
    <property type="project" value="TreeGrafter"/>
</dbReference>
<dbReference type="GO" id="GO:0003735">
    <property type="term" value="F:structural constituent of ribosome"/>
    <property type="evidence" value="ECO:0007669"/>
    <property type="project" value="TreeGrafter"/>
</dbReference>
<evidence type="ECO:0000313" key="2">
    <source>
        <dbReference type="EMBL" id="CAF9913925.1"/>
    </source>
</evidence>
<feature type="compositionally biased region" description="Basic and acidic residues" evidence="1">
    <location>
        <begin position="447"/>
        <end position="457"/>
    </location>
</feature>
<feature type="region of interest" description="Disordered" evidence="1">
    <location>
        <begin position="395"/>
        <end position="457"/>
    </location>
</feature>
<protein>
    <recommendedName>
        <fullName evidence="4">37S ribosomal protein mrp51, mitochondrial</fullName>
    </recommendedName>
</protein>
<dbReference type="Proteomes" id="UP000664521">
    <property type="component" value="Unassembled WGS sequence"/>
</dbReference>
<dbReference type="PANTHER" id="PTHR28058:SF1">
    <property type="entry name" value="SMALL RIBOSOMAL SUBUNIT PROTEIN BS1M"/>
    <property type="match status" value="1"/>
</dbReference>
<feature type="compositionally biased region" description="Polar residues" evidence="1">
    <location>
        <begin position="138"/>
        <end position="150"/>
    </location>
</feature>
<accession>A0A8H3IFH1</accession>
<feature type="compositionally biased region" description="Basic residues" evidence="1">
    <location>
        <begin position="125"/>
        <end position="135"/>
    </location>
</feature>
<feature type="compositionally biased region" description="Low complexity" evidence="1">
    <location>
        <begin position="255"/>
        <end position="271"/>
    </location>
</feature>
<dbReference type="GO" id="GO:0005763">
    <property type="term" value="C:mitochondrial small ribosomal subunit"/>
    <property type="evidence" value="ECO:0007669"/>
    <property type="project" value="TreeGrafter"/>
</dbReference>
<sequence>MAVQRLSPTANLLRNSRLFSLPTPLVSPSNNVTLTPGFGSETATLPYPTQQALETPASSLARGDWGLKRSLPIRSTTRTSTPTIRIQEIDSINHVTDFESAADHVLNLRKWQEIGLPVSRRQTKRLYQHRDRKPRTSVFETQYDNTQTESSDSDRKRWKYRGPWIAGQTTGEFKKYTEQNIKRLKPRFRQFLRIRLEESVRAADRRAAIEDGMPLSNQSPEVDEQQLDQYIKKLRQKNKGHLFKLIEEFLDLPSGSESSSITSSEEAWVSSENGPPATHPSAGLSYLRALGHTSNHPALGPQEFDRPIRARVLDGQNRDSGSSYPIIGVGGVAIEAFGIETSSIGPTRKRQPNAMISDQDVFGGPKIWVQPDIVHVDSQGRIQVQVRRADQKTTALYEPAEQEPEEPAPDPIANISRRMPNLTDASSRSSNTGANRTSRINNYSSTEMDRHPERSHR</sequence>
<comment type="caution">
    <text evidence="2">The sequence shown here is derived from an EMBL/GenBank/DDBJ whole genome shotgun (WGS) entry which is preliminary data.</text>
</comment>
<dbReference type="InterPro" id="IPR016712">
    <property type="entry name" value="Rbsml_bS1m-like"/>
</dbReference>
<feature type="compositionally biased region" description="Polar residues" evidence="1">
    <location>
        <begin position="423"/>
        <end position="446"/>
    </location>
</feature>
<feature type="region of interest" description="Disordered" evidence="1">
    <location>
        <begin position="125"/>
        <end position="155"/>
    </location>
</feature>
<evidence type="ECO:0000313" key="3">
    <source>
        <dbReference type="Proteomes" id="UP000664521"/>
    </source>
</evidence>
<feature type="region of interest" description="Disordered" evidence="1">
    <location>
        <begin position="255"/>
        <end position="282"/>
    </location>
</feature>
<evidence type="ECO:0000256" key="1">
    <source>
        <dbReference type="SAM" id="MobiDB-lite"/>
    </source>
</evidence>
<keyword evidence="3" id="KW-1185">Reference proteome</keyword>
<dbReference type="AlphaFoldDB" id="A0A8H3IFH1"/>
<organism evidence="2 3">
    <name type="scientific">Heterodermia speciosa</name>
    <dbReference type="NCBI Taxonomy" id="116794"/>
    <lineage>
        <taxon>Eukaryota</taxon>
        <taxon>Fungi</taxon>
        <taxon>Dikarya</taxon>
        <taxon>Ascomycota</taxon>
        <taxon>Pezizomycotina</taxon>
        <taxon>Lecanoromycetes</taxon>
        <taxon>OSLEUM clade</taxon>
        <taxon>Lecanoromycetidae</taxon>
        <taxon>Caliciales</taxon>
        <taxon>Physciaceae</taxon>
        <taxon>Heterodermia</taxon>
    </lineage>
</organism>
<gene>
    <name evidence="2" type="ORF">HETSPECPRED_001696</name>
</gene>
<dbReference type="PANTHER" id="PTHR28058">
    <property type="entry name" value="37S RIBOSOMAL PROTEIN MRP51, MITOCHONDRIAL"/>
    <property type="match status" value="1"/>
</dbReference>
<name>A0A8H3IFH1_9LECA</name>
<reference evidence="2" key="1">
    <citation type="submission" date="2021-03" db="EMBL/GenBank/DDBJ databases">
        <authorList>
            <person name="Tagirdzhanova G."/>
        </authorList>
    </citation>
    <scope>NUCLEOTIDE SEQUENCE</scope>
</reference>
<proteinExistence type="predicted"/>
<dbReference type="OrthoDB" id="2735536at2759"/>